<dbReference type="Gene3D" id="1.10.3730.20">
    <property type="match status" value="1"/>
</dbReference>
<dbReference type="InterPro" id="IPR022832">
    <property type="entry name" value="Flippase_ArnF"/>
</dbReference>
<keyword evidence="10 12" id="KW-0443">Lipid metabolism</keyword>
<protein>
    <recommendedName>
        <fullName evidence="12">Probable 4-amino-4-deoxy-L-arabinose-phosphoundecaprenol flippase subunit ArnF</fullName>
        <shortName evidence="12">L-Ara4N-phosphoundecaprenol flippase subunit ArnF</shortName>
    </recommendedName>
    <alternativeName>
        <fullName evidence="12">Undecaprenyl phosphate-aminoarabinose flippase subunit ArnF</fullName>
    </alternativeName>
</protein>
<feature type="transmembrane region" description="Helical" evidence="12">
    <location>
        <begin position="106"/>
        <end position="123"/>
    </location>
</feature>
<dbReference type="PANTHER" id="PTHR30561:SF9">
    <property type="entry name" value="4-AMINO-4-DEOXY-L-ARABINOSE-PHOSPHOUNDECAPRENOL FLIPPASE SUBUNIT ARNF-RELATED"/>
    <property type="match status" value="1"/>
</dbReference>
<evidence type="ECO:0000313" key="15">
    <source>
        <dbReference type="Proteomes" id="UP000094023"/>
    </source>
</evidence>
<keyword evidence="3 12" id="KW-1003">Cell membrane</keyword>
<keyword evidence="15" id="KW-1185">Reference proteome</keyword>
<evidence type="ECO:0000256" key="11">
    <source>
        <dbReference type="ARBA" id="ARBA00023136"/>
    </source>
</evidence>
<dbReference type="PANTHER" id="PTHR30561">
    <property type="entry name" value="SMR FAMILY PROTON-DEPENDENT DRUG EFFLUX TRANSPORTER SUGE"/>
    <property type="match status" value="1"/>
</dbReference>
<keyword evidence="6 12" id="KW-0441">Lipid A biosynthesis</keyword>
<evidence type="ECO:0000256" key="2">
    <source>
        <dbReference type="ARBA" id="ARBA00022448"/>
    </source>
</evidence>
<gene>
    <name evidence="12" type="primary">arnF</name>
    <name evidence="14" type="ORF">M983_3081</name>
</gene>
<evidence type="ECO:0000313" key="14">
    <source>
        <dbReference type="EMBL" id="OAT21635.1"/>
    </source>
</evidence>
<comment type="pathway">
    <text evidence="12">Bacterial outer membrane biogenesis; lipopolysaccharide biosynthesis.</text>
</comment>
<dbReference type="GO" id="GO:0009245">
    <property type="term" value="P:lipid A biosynthetic process"/>
    <property type="evidence" value="ECO:0007669"/>
    <property type="project" value="UniProtKB-UniRule"/>
</dbReference>
<dbReference type="GO" id="GO:1901505">
    <property type="term" value="F:carbohydrate derivative transmembrane transporter activity"/>
    <property type="evidence" value="ECO:0007669"/>
    <property type="project" value="InterPro"/>
</dbReference>
<dbReference type="InterPro" id="IPR000390">
    <property type="entry name" value="Small_drug/metabolite_transptr"/>
</dbReference>
<dbReference type="UniPathway" id="UPA00030"/>
<evidence type="ECO:0000256" key="6">
    <source>
        <dbReference type="ARBA" id="ARBA00022556"/>
    </source>
</evidence>
<reference evidence="14 15" key="1">
    <citation type="submission" date="2016-04" db="EMBL/GenBank/DDBJ databases">
        <title>ATOL: Assembling a taxonomically balanced genome-scale reconstruction of the evolutionary history of the Enterobacteriaceae.</title>
        <authorList>
            <person name="Plunkett G.III."/>
            <person name="Neeno-Eckwall E.C."/>
            <person name="Glasner J.D."/>
            <person name="Perna N.T."/>
        </authorList>
    </citation>
    <scope>NUCLEOTIDE SEQUENCE [LARGE SCALE GENOMIC DNA]</scope>
    <source>
        <strain evidence="14 15">ATCC 19692</strain>
    </source>
</reference>
<evidence type="ECO:0000256" key="5">
    <source>
        <dbReference type="ARBA" id="ARBA00022519"/>
    </source>
</evidence>
<accession>A0A198FA18</accession>
<feature type="domain" description="EamA" evidence="13">
    <location>
        <begin position="11"/>
        <end position="123"/>
    </location>
</feature>
<comment type="subunit">
    <text evidence="12">Heterodimer of ArnE and ArnF.</text>
</comment>
<dbReference type="AlphaFoldDB" id="A0A198FA18"/>
<evidence type="ECO:0000256" key="4">
    <source>
        <dbReference type="ARBA" id="ARBA00022516"/>
    </source>
</evidence>
<dbReference type="EMBL" id="LXEN01000154">
    <property type="protein sequence ID" value="OAT21635.1"/>
    <property type="molecule type" value="Genomic_DNA"/>
</dbReference>
<dbReference type="Proteomes" id="UP000094023">
    <property type="component" value="Unassembled WGS sequence"/>
</dbReference>
<keyword evidence="11 12" id="KW-0472">Membrane</keyword>
<dbReference type="HAMAP" id="MF_00538">
    <property type="entry name" value="Flippase_ArnF"/>
    <property type="match status" value="1"/>
</dbReference>
<comment type="caution">
    <text evidence="12">Lacks conserved residue(s) required for the propagation of feature annotation.</text>
</comment>
<organism evidence="14 15">
    <name type="scientific">Proteus myxofaciens ATCC 19692</name>
    <dbReference type="NCBI Taxonomy" id="1354337"/>
    <lineage>
        <taxon>Bacteria</taxon>
        <taxon>Pseudomonadati</taxon>
        <taxon>Pseudomonadota</taxon>
        <taxon>Gammaproteobacteria</taxon>
        <taxon>Enterobacterales</taxon>
        <taxon>Morganellaceae</taxon>
        <taxon>Proteus</taxon>
    </lineage>
</organism>
<evidence type="ECO:0000256" key="7">
    <source>
        <dbReference type="ARBA" id="ARBA00022692"/>
    </source>
</evidence>
<comment type="subcellular location">
    <subcellularLocation>
        <location evidence="12">Cell inner membrane</location>
        <topology evidence="12">Multi-pass membrane protein</topology>
    </subcellularLocation>
    <subcellularLocation>
        <location evidence="1">Cell membrane</location>
        <topology evidence="1">Multi-pass membrane protein</topology>
    </subcellularLocation>
</comment>
<evidence type="ECO:0000256" key="10">
    <source>
        <dbReference type="ARBA" id="ARBA00023098"/>
    </source>
</evidence>
<comment type="caution">
    <text evidence="14">The sequence shown here is derived from an EMBL/GenBank/DDBJ whole genome shotgun (WGS) entry which is preliminary data.</text>
</comment>
<dbReference type="GO" id="GO:0009103">
    <property type="term" value="P:lipopolysaccharide biosynthetic process"/>
    <property type="evidence" value="ECO:0007669"/>
    <property type="project" value="UniProtKB-UniRule"/>
</dbReference>
<keyword evidence="7 12" id="KW-0812">Transmembrane</keyword>
<name>A0A198FA18_9GAMM</name>
<feature type="transmembrane region" description="Helical" evidence="12">
    <location>
        <begin position="50"/>
        <end position="70"/>
    </location>
</feature>
<keyword evidence="8 12" id="KW-0448">Lipopolysaccharide biosynthesis</keyword>
<dbReference type="PATRIC" id="fig|1354337.4.peg.3180"/>
<evidence type="ECO:0000256" key="3">
    <source>
        <dbReference type="ARBA" id="ARBA00022475"/>
    </source>
</evidence>
<dbReference type="Pfam" id="PF00892">
    <property type="entry name" value="EamA"/>
    <property type="match status" value="1"/>
</dbReference>
<keyword evidence="4 12" id="KW-0444">Lipid biosynthesis</keyword>
<proteinExistence type="inferred from homology"/>
<evidence type="ECO:0000259" key="13">
    <source>
        <dbReference type="Pfam" id="PF00892"/>
    </source>
</evidence>
<feature type="transmembrane region" description="Helical" evidence="12">
    <location>
        <begin position="82"/>
        <end position="100"/>
    </location>
</feature>
<dbReference type="InterPro" id="IPR037185">
    <property type="entry name" value="EmrE-like"/>
</dbReference>
<comment type="function">
    <text evidence="12">Translocates 4-amino-4-deoxy-L-arabinose-phosphoundecaprenol (alpha-L-Ara4N-phosphoundecaprenol) from the cytoplasmic to the periplasmic side of the inner membrane.</text>
</comment>
<dbReference type="GO" id="GO:0005886">
    <property type="term" value="C:plasma membrane"/>
    <property type="evidence" value="ECO:0007669"/>
    <property type="project" value="UniProtKB-SubCell"/>
</dbReference>
<evidence type="ECO:0000256" key="8">
    <source>
        <dbReference type="ARBA" id="ARBA00022985"/>
    </source>
</evidence>
<sequence>MRGYFWAIASALLVTAAQLLLKVGMSSLPDLKLEKQWLDIMWLWENITPLSIVFLGLVGYVLSMVCWLLTLRTIPLNKAYPLISLSYVFVYILAVAIPWFQESLSWHKSLGIVFIMIGVWLISQKSQTNKVGH</sequence>
<dbReference type="InterPro" id="IPR000620">
    <property type="entry name" value="EamA_dom"/>
</dbReference>
<evidence type="ECO:0000256" key="9">
    <source>
        <dbReference type="ARBA" id="ARBA00022989"/>
    </source>
</evidence>
<dbReference type="NCBIfam" id="NF002816">
    <property type="entry name" value="PRK02971.1-2"/>
    <property type="match status" value="1"/>
</dbReference>
<evidence type="ECO:0000256" key="12">
    <source>
        <dbReference type="HAMAP-Rule" id="MF_00538"/>
    </source>
</evidence>
<keyword evidence="5 12" id="KW-0997">Cell inner membrane</keyword>
<dbReference type="OrthoDB" id="5592809at2"/>
<dbReference type="RefSeq" id="WP_066753076.1">
    <property type="nucleotide sequence ID" value="NZ_LXEN01000154.1"/>
</dbReference>
<dbReference type="STRING" id="1354337.M983_3081"/>
<evidence type="ECO:0000256" key="1">
    <source>
        <dbReference type="ARBA" id="ARBA00004651"/>
    </source>
</evidence>
<dbReference type="SUPFAM" id="SSF103481">
    <property type="entry name" value="Multidrug resistance efflux transporter EmrE"/>
    <property type="match status" value="1"/>
</dbReference>
<keyword evidence="2 12" id="KW-0813">Transport</keyword>
<comment type="similarity">
    <text evidence="12">Belongs to the ArnF family.</text>
</comment>
<keyword evidence="9 12" id="KW-1133">Transmembrane helix</keyword>